<accession>A0A505DF52</accession>
<evidence type="ECO:0000313" key="1">
    <source>
        <dbReference type="EMBL" id="TPQ21360.1"/>
    </source>
</evidence>
<comment type="caution">
    <text evidence="1">The sequence shown here is derived from an EMBL/GenBank/DDBJ whole genome shotgun (WGS) entry which is preliminary data.</text>
</comment>
<reference evidence="1 2" key="1">
    <citation type="submission" date="2019-06" db="EMBL/GenBank/DDBJ databases">
        <title>Streptomyces sporangiiformans sp. nov., a novel actinomycete isolated from soil in Mount Song.</title>
        <authorList>
            <person name="Han L."/>
        </authorList>
    </citation>
    <scope>NUCLEOTIDE SEQUENCE [LARGE SCALE GENOMIC DNA]</scope>
    <source>
        <strain evidence="1 2">NEAU-SSA 1</strain>
    </source>
</reference>
<proteinExistence type="predicted"/>
<dbReference type="EMBL" id="VCHX02000119">
    <property type="protein sequence ID" value="TPQ21360.1"/>
    <property type="molecule type" value="Genomic_DNA"/>
</dbReference>
<dbReference type="RefSeq" id="WP_119101053.1">
    <property type="nucleotide sequence ID" value="NZ_QXMJ01000119.1"/>
</dbReference>
<keyword evidence="2" id="KW-1185">Reference proteome</keyword>
<name>A0A505DF52_9ACTN</name>
<dbReference type="AlphaFoldDB" id="A0A505DF52"/>
<evidence type="ECO:0008006" key="3">
    <source>
        <dbReference type="Google" id="ProtNLM"/>
    </source>
</evidence>
<evidence type="ECO:0000313" key="2">
    <source>
        <dbReference type="Proteomes" id="UP000317378"/>
    </source>
</evidence>
<sequence length="74" mass="7814">MAGRAPSSARRWYAEAAAIARTHQHTRATRLYVSGLIACAALTDDMDTAESLLPDLEQYAPSGFMAGEGTLGTA</sequence>
<gene>
    <name evidence="1" type="ORF">FGD71_015540</name>
</gene>
<dbReference type="Proteomes" id="UP000317378">
    <property type="component" value="Unassembled WGS sequence"/>
</dbReference>
<protein>
    <recommendedName>
        <fullName evidence="3">Tetratricopeptide repeat protein</fullName>
    </recommendedName>
</protein>
<organism evidence="1 2">
    <name type="scientific">Streptomyces sporangiiformans</name>
    <dbReference type="NCBI Taxonomy" id="2315329"/>
    <lineage>
        <taxon>Bacteria</taxon>
        <taxon>Bacillati</taxon>
        <taxon>Actinomycetota</taxon>
        <taxon>Actinomycetes</taxon>
        <taxon>Kitasatosporales</taxon>
        <taxon>Streptomycetaceae</taxon>
        <taxon>Streptomyces</taxon>
    </lineage>
</organism>